<evidence type="ECO:0000256" key="2">
    <source>
        <dbReference type="ARBA" id="ARBA00022723"/>
    </source>
</evidence>
<keyword evidence="8" id="KW-1185">Reference proteome</keyword>
<evidence type="ECO:0000256" key="5">
    <source>
        <dbReference type="ARBA" id="ARBA00023049"/>
    </source>
</evidence>
<accession>A0ABQ5XMG3</accession>
<dbReference type="InterPro" id="IPR028090">
    <property type="entry name" value="JAB_dom_prok"/>
</dbReference>
<sequence>MNGHGPVAQPALAGARTVIIFAIGNSGQELILHDRVLDHFKRHRQLTSKSAEAGGQLFARFEGYQIHVVEATGPHQEDKRGRFSFLPNRNKEQRDIDNFYRNGLIFIGDWHTHPQDIPVPSVTDIASITDCFRKSQHNLYAFVLIVVGRREAPEGLNISLHNGTEMWTPQTEEVNDRHSSI</sequence>
<keyword evidence="4" id="KW-0862">Zinc</keyword>
<keyword evidence="1" id="KW-0645">Protease</keyword>
<protein>
    <recommendedName>
        <fullName evidence="6">JAB domain-containing protein</fullName>
    </recommendedName>
</protein>
<evidence type="ECO:0000259" key="6">
    <source>
        <dbReference type="Pfam" id="PF14464"/>
    </source>
</evidence>
<keyword evidence="5" id="KW-0482">Metalloprotease</keyword>
<evidence type="ECO:0000313" key="7">
    <source>
        <dbReference type="EMBL" id="GLQ91609.1"/>
    </source>
</evidence>
<evidence type="ECO:0000313" key="8">
    <source>
        <dbReference type="Proteomes" id="UP001156670"/>
    </source>
</evidence>
<proteinExistence type="predicted"/>
<feature type="domain" description="JAB" evidence="6">
    <location>
        <begin position="36"/>
        <end position="147"/>
    </location>
</feature>
<gene>
    <name evidence="7" type="ORF">GCM10007901_05590</name>
</gene>
<dbReference type="EMBL" id="BSOB01000005">
    <property type="protein sequence ID" value="GLQ91609.1"/>
    <property type="molecule type" value="Genomic_DNA"/>
</dbReference>
<evidence type="ECO:0000256" key="4">
    <source>
        <dbReference type="ARBA" id="ARBA00022833"/>
    </source>
</evidence>
<evidence type="ECO:0000256" key="1">
    <source>
        <dbReference type="ARBA" id="ARBA00022670"/>
    </source>
</evidence>
<evidence type="ECO:0000256" key="3">
    <source>
        <dbReference type="ARBA" id="ARBA00022801"/>
    </source>
</evidence>
<keyword evidence="2" id="KW-0479">Metal-binding</keyword>
<keyword evidence="3" id="KW-0378">Hydrolase</keyword>
<comment type="caution">
    <text evidence="7">The sequence shown here is derived from an EMBL/GenBank/DDBJ whole genome shotgun (WGS) entry which is preliminary data.</text>
</comment>
<dbReference type="Proteomes" id="UP001156670">
    <property type="component" value="Unassembled WGS sequence"/>
</dbReference>
<dbReference type="Pfam" id="PF14464">
    <property type="entry name" value="Prok-JAB"/>
    <property type="match status" value="1"/>
</dbReference>
<dbReference type="Gene3D" id="3.40.140.10">
    <property type="entry name" value="Cytidine Deaminase, domain 2"/>
    <property type="match status" value="1"/>
</dbReference>
<organism evidence="7 8">
    <name type="scientific">Dyella acidisoli</name>
    <dbReference type="NCBI Taxonomy" id="1867834"/>
    <lineage>
        <taxon>Bacteria</taxon>
        <taxon>Pseudomonadati</taxon>
        <taxon>Pseudomonadota</taxon>
        <taxon>Gammaproteobacteria</taxon>
        <taxon>Lysobacterales</taxon>
        <taxon>Rhodanobacteraceae</taxon>
        <taxon>Dyella</taxon>
    </lineage>
</organism>
<dbReference type="SUPFAM" id="SSF102712">
    <property type="entry name" value="JAB1/MPN domain"/>
    <property type="match status" value="1"/>
</dbReference>
<reference evidence="8" key="1">
    <citation type="journal article" date="2019" name="Int. J. Syst. Evol. Microbiol.">
        <title>The Global Catalogue of Microorganisms (GCM) 10K type strain sequencing project: providing services to taxonomists for standard genome sequencing and annotation.</title>
        <authorList>
            <consortium name="The Broad Institute Genomics Platform"/>
            <consortium name="The Broad Institute Genome Sequencing Center for Infectious Disease"/>
            <person name="Wu L."/>
            <person name="Ma J."/>
        </authorList>
    </citation>
    <scope>NUCLEOTIDE SEQUENCE [LARGE SCALE GENOMIC DNA]</scope>
    <source>
        <strain evidence="8">NBRC 111980</strain>
    </source>
</reference>
<name>A0ABQ5XMG3_9GAMM</name>